<keyword evidence="9" id="KW-1185">Reference proteome</keyword>
<keyword evidence="1" id="KW-0479">Metal-binding</keyword>
<dbReference type="PANTHER" id="PTHR11709:SF394">
    <property type="entry name" value="FI03373P-RELATED"/>
    <property type="match status" value="1"/>
</dbReference>
<dbReference type="AlphaFoldDB" id="A0A1E5LE85"/>
<dbReference type="PROSITE" id="PS00080">
    <property type="entry name" value="MULTICOPPER_OXIDASE2"/>
    <property type="match status" value="1"/>
</dbReference>
<comment type="caution">
    <text evidence="8">The sequence shown here is derived from an EMBL/GenBank/DDBJ whole genome shotgun (WGS) entry which is preliminary data.</text>
</comment>
<protein>
    <recommendedName>
        <fullName evidence="10">Copper oxidase</fullName>
    </recommendedName>
</protein>
<evidence type="ECO:0000259" key="6">
    <source>
        <dbReference type="Pfam" id="PF07731"/>
    </source>
</evidence>
<dbReference type="InterPro" id="IPR045087">
    <property type="entry name" value="Cu-oxidase_fam"/>
</dbReference>
<name>A0A1E5LE85_9BACI</name>
<dbReference type="Gene3D" id="2.60.40.420">
    <property type="entry name" value="Cupredoxins - blue copper proteins"/>
    <property type="match status" value="2"/>
</dbReference>
<evidence type="ECO:0000256" key="2">
    <source>
        <dbReference type="ARBA" id="ARBA00023002"/>
    </source>
</evidence>
<dbReference type="EMBL" id="MJEH01000031">
    <property type="protein sequence ID" value="OEH92364.1"/>
    <property type="molecule type" value="Genomic_DNA"/>
</dbReference>
<dbReference type="Pfam" id="PF07731">
    <property type="entry name" value="Cu-oxidase_2"/>
    <property type="match status" value="1"/>
</dbReference>
<dbReference type="Pfam" id="PF00394">
    <property type="entry name" value="Cu-oxidase"/>
    <property type="match status" value="1"/>
</dbReference>
<dbReference type="InterPro" id="IPR011707">
    <property type="entry name" value="Cu-oxidase-like_N"/>
</dbReference>
<dbReference type="STRING" id="1305675.BFG57_16435"/>
<dbReference type="GO" id="GO:0005507">
    <property type="term" value="F:copper ion binding"/>
    <property type="evidence" value="ECO:0007669"/>
    <property type="project" value="InterPro"/>
</dbReference>
<dbReference type="InterPro" id="IPR001117">
    <property type="entry name" value="Cu-oxidase_2nd"/>
</dbReference>
<feature type="domain" description="Plastocyanin-like" evidence="5">
    <location>
        <begin position="177"/>
        <end position="298"/>
    </location>
</feature>
<dbReference type="CDD" id="cd04202">
    <property type="entry name" value="CuRO_D2_2dMcoN_like"/>
    <property type="match status" value="1"/>
</dbReference>
<dbReference type="PROSITE" id="PS51257">
    <property type="entry name" value="PROKAR_LIPOPROTEIN"/>
    <property type="match status" value="1"/>
</dbReference>
<evidence type="ECO:0000259" key="5">
    <source>
        <dbReference type="Pfam" id="PF00394"/>
    </source>
</evidence>
<dbReference type="Pfam" id="PF07732">
    <property type="entry name" value="Cu-oxidase_3"/>
    <property type="match status" value="1"/>
</dbReference>
<dbReference type="InterPro" id="IPR002355">
    <property type="entry name" value="Cu_oxidase_Cu_BS"/>
</dbReference>
<sequence>MKSKILIVFFMSFIAFIITGCQSDTQSSIGDQSINITDIPVERPDNINVKEFDITAEKAQWKIKDQSFEAWTYNGTVPGEEIRVQEGDWLKVNLINKLDDPVTIHWHGVVLPNQMDGVAGVTQNAVQPGDTFTYEFQATEAGTYWYHSHQDSYYQVDRGLYGALIVESKEKTYDQDYVLMIDEWSMGNEGRRGMMGNNGTPGEMDSQMIYDTFTINGESYPDIDPIEVRQGEKIRLRVINAGYQKQVLYLNNHQYQVVANDGKKVNNSTLTSDVLLVAPGERIDIEFEENSSKDWYIDSPNLVAESADIKIPIKIIDGEGKNEHSYKDAETLQLIDYTEQGEMTTIIDQNQQPDLEYKMKLTAGMAMMNNDMAYKINGKTFPDTSPIKVNKGDLVKVTLSNNSMLDHPMHLHGHYFQVVSRNGKLLDKPLVKDLINIKPHEQYEILFIADNPGDWVFHCHDLIHATGGMVTVLKYNGYETPFELGGEYHNEPE</sequence>
<dbReference type="SUPFAM" id="SSF49503">
    <property type="entry name" value="Cupredoxins"/>
    <property type="match status" value="3"/>
</dbReference>
<gene>
    <name evidence="8" type="ORF">BFG57_16435</name>
</gene>
<dbReference type="InterPro" id="IPR033138">
    <property type="entry name" value="Cu_oxidase_CS"/>
</dbReference>
<evidence type="ECO:0000313" key="8">
    <source>
        <dbReference type="EMBL" id="OEH92364.1"/>
    </source>
</evidence>
<evidence type="ECO:0000256" key="4">
    <source>
        <dbReference type="SAM" id="SignalP"/>
    </source>
</evidence>
<keyword evidence="4" id="KW-0732">Signal</keyword>
<feature type="domain" description="Plastocyanin-like" evidence="7">
    <location>
        <begin position="57"/>
        <end position="170"/>
    </location>
</feature>
<dbReference type="GO" id="GO:0016491">
    <property type="term" value="F:oxidoreductase activity"/>
    <property type="evidence" value="ECO:0007669"/>
    <property type="project" value="UniProtKB-KW"/>
</dbReference>
<dbReference type="InterPro" id="IPR011706">
    <property type="entry name" value="Cu-oxidase_C"/>
</dbReference>
<keyword evidence="3" id="KW-0186">Copper</keyword>
<dbReference type="PROSITE" id="PS00079">
    <property type="entry name" value="MULTICOPPER_OXIDASE1"/>
    <property type="match status" value="1"/>
</dbReference>
<dbReference type="Proteomes" id="UP000095209">
    <property type="component" value="Unassembled WGS sequence"/>
</dbReference>
<feature type="signal peptide" evidence="4">
    <location>
        <begin position="1"/>
        <end position="17"/>
    </location>
</feature>
<evidence type="ECO:0000313" key="9">
    <source>
        <dbReference type="Proteomes" id="UP000095209"/>
    </source>
</evidence>
<proteinExistence type="predicted"/>
<reference evidence="8 9" key="1">
    <citation type="submission" date="2016-08" db="EMBL/GenBank/DDBJ databases">
        <title>Genome of Bacillus solimangrovi GH2-4.</title>
        <authorList>
            <person name="Lim S."/>
            <person name="Kim B.-C."/>
        </authorList>
    </citation>
    <scope>NUCLEOTIDE SEQUENCE [LARGE SCALE GENOMIC DNA]</scope>
    <source>
        <strain evidence="8 9">GH2-4</strain>
    </source>
</reference>
<evidence type="ECO:0000259" key="7">
    <source>
        <dbReference type="Pfam" id="PF07732"/>
    </source>
</evidence>
<feature type="chain" id="PRO_5038456475" description="Copper oxidase" evidence="4">
    <location>
        <begin position="18"/>
        <end position="493"/>
    </location>
</feature>
<organism evidence="8 9">
    <name type="scientific">Bacillus solimangrovi</name>
    <dbReference type="NCBI Taxonomy" id="1305675"/>
    <lineage>
        <taxon>Bacteria</taxon>
        <taxon>Bacillati</taxon>
        <taxon>Bacillota</taxon>
        <taxon>Bacilli</taxon>
        <taxon>Bacillales</taxon>
        <taxon>Bacillaceae</taxon>
        <taxon>Bacillus</taxon>
    </lineage>
</organism>
<keyword evidence="2" id="KW-0560">Oxidoreductase</keyword>
<evidence type="ECO:0000256" key="3">
    <source>
        <dbReference type="ARBA" id="ARBA00023008"/>
    </source>
</evidence>
<accession>A0A1E5LE85</accession>
<dbReference type="PANTHER" id="PTHR11709">
    <property type="entry name" value="MULTI-COPPER OXIDASE"/>
    <property type="match status" value="1"/>
</dbReference>
<evidence type="ECO:0000256" key="1">
    <source>
        <dbReference type="ARBA" id="ARBA00022723"/>
    </source>
</evidence>
<evidence type="ECO:0008006" key="10">
    <source>
        <dbReference type="Google" id="ProtNLM"/>
    </source>
</evidence>
<dbReference type="InterPro" id="IPR008972">
    <property type="entry name" value="Cupredoxin"/>
</dbReference>
<feature type="domain" description="Plastocyanin-like" evidence="6">
    <location>
        <begin position="359"/>
        <end position="474"/>
    </location>
</feature>
<dbReference type="CDD" id="cd13861">
    <property type="entry name" value="CuRO_1_CumA_like"/>
    <property type="match status" value="1"/>
</dbReference>